<evidence type="ECO:0000256" key="2">
    <source>
        <dbReference type="SAM" id="Phobius"/>
    </source>
</evidence>
<sequence length="472" mass="53495">MYPWHETFRSWAEDTGLHIDALGLITLFGAEEMDRSIGRLMPSSYFGYLPLLGAFVVAGNRFTEKKTGYVMYNISAGIMTTELAGWFSRWLQAQDFHAVRSKVSWEVVEGPGPRRWKELFIGILLVALPVHGMLLTLTLLTADWWGFSNVVAMLVSVVVRCALVAENQAGIDANIEVAQKEVQEALDKYKKAKEQFDKRRQNDTGENEMKPPAVPKDHEWVKAIVVTQDSKVITIDAPAYLVRPAFTANPHIPSPGFYLTCRVIGWIAFAVHVIAIGMAALHTQICSVALVVVATVLTGYKVGCEDSRISIVGWNELRRAPVVDNDERWECWLTPKLKATVSSHSSLDKQATLQSNTMPTRGRGNATRVQDVIDTNKVRLSWSRLWRPRRKKATSTDTDLEQPNMVPLKEARAATKRIRRQDLYAWLDLTPEEDELMVAWGLIPRSREWQEEYRQKKEEYRRLQTGPASQIS</sequence>
<dbReference type="AlphaFoldDB" id="A0A3D8SIE2"/>
<dbReference type="RefSeq" id="XP_026605623.1">
    <property type="nucleotide sequence ID" value="XM_026744757.1"/>
</dbReference>
<keyword evidence="2" id="KW-0472">Membrane</keyword>
<feature type="transmembrane region" description="Helical" evidence="2">
    <location>
        <begin position="45"/>
        <end position="63"/>
    </location>
</feature>
<feature type="transmembrane region" description="Helical" evidence="2">
    <location>
        <begin position="119"/>
        <end position="140"/>
    </location>
</feature>
<dbReference type="OrthoDB" id="5422688at2759"/>
<dbReference type="GeneID" id="38113111"/>
<feature type="coiled-coil region" evidence="1">
    <location>
        <begin position="175"/>
        <end position="202"/>
    </location>
</feature>
<keyword evidence="1" id="KW-0175">Coiled coil</keyword>
<comment type="caution">
    <text evidence="3">The sequence shown here is derived from an EMBL/GenBank/DDBJ whole genome shotgun (WGS) entry which is preliminary data.</text>
</comment>
<proteinExistence type="predicted"/>
<gene>
    <name evidence="3" type="ORF">DSM5745_02741</name>
</gene>
<evidence type="ECO:0000313" key="3">
    <source>
        <dbReference type="EMBL" id="RDW86099.1"/>
    </source>
</evidence>
<evidence type="ECO:0000313" key="4">
    <source>
        <dbReference type="Proteomes" id="UP000256690"/>
    </source>
</evidence>
<name>A0A3D8SIE2_9EURO</name>
<keyword evidence="2" id="KW-0812">Transmembrane</keyword>
<evidence type="ECO:0000256" key="1">
    <source>
        <dbReference type="SAM" id="Coils"/>
    </source>
</evidence>
<dbReference type="Proteomes" id="UP000256690">
    <property type="component" value="Unassembled WGS sequence"/>
</dbReference>
<feature type="transmembrane region" description="Helical" evidence="2">
    <location>
        <begin position="146"/>
        <end position="165"/>
    </location>
</feature>
<keyword evidence="2" id="KW-1133">Transmembrane helix</keyword>
<feature type="transmembrane region" description="Helical" evidence="2">
    <location>
        <begin position="263"/>
        <end position="281"/>
    </location>
</feature>
<protein>
    <submittedName>
        <fullName evidence="3">Uncharacterized protein</fullName>
    </submittedName>
</protein>
<reference evidence="3 4" key="1">
    <citation type="journal article" date="2018" name="IMA Fungus">
        <title>IMA Genome-F 9: Draft genome sequence of Annulohypoxylon stygium, Aspergillus mulundensis, Berkeleyomyces basicola (syn. Thielaviopsis basicola), Ceratocystis smalleyi, two Cercospora beticola strains, Coleophoma cylindrospora, Fusarium fracticaudum, Phialophora cf. hyalina, and Morchella septimelata.</title>
        <authorList>
            <person name="Wingfield B.D."/>
            <person name="Bills G.F."/>
            <person name="Dong Y."/>
            <person name="Huang W."/>
            <person name="Nel W.J."/>
            <person name="Swalarsk-Parry B.S."/>
            <person name="Vaghefi N."/>
            <person name="Wilken P.M."/>
            <person name="An Z."/>
            <person name="de Beer Z.W."/>
            <person name="De Vos L."/>
            <person name="Chen L."/>
            <person name="Duong T.A."/>
            <person name="Gao Y."/>
            <person name="Hammerbacher A."/>
            <person name="Kikkert J.R."/>
            <person name="Li Y."/>
            <person name="Li H."/>
            <person name="Li K."/>
            <person name="Li Q."/>
            <person name="Liu X."/>
            <person name="Ma X."/>
            <person name="Naidoo K."/>
            <person name="Pethybridge S.J."/>
            <person name="Sun J."/>
            <person name="Steenkamp E.T."/>
            <person name="van der Nest M.A."/>
            <person name="van Wyk S."/>
            <person name="Wingfield M.J."/>
            <person name="Xiong C."/>
            <person name="Yue Q."/>
            <person name="Zhang X."/>
        </authorList>
    </citation>
    <scope>NUCLEOTIDE SEQUENCE [LARGE SCALE GENOMIC DNA]</scope>
    <source>
        <strain evidence="3 4">DSM 5745</strain>
    </source>
</reference>
<accession>A0A3D8SIE2</accession>
<organism evidence="3 4">
    <name type="scientific">Aspergillus mulundensis</name>
    <dbReference type="NCBI Taxonomy" id="1810919"/>
    <lineage>
        <taxon>Eukaryota</taxon>
        <taxon>Fungi</taxon>
        <taxon>Dikarya</taxon>
        <taxon>Ascomycota</taxon>
        <taxon>Pezizomycotina</taxon>
        <taxon>Eurotiomycetes</taxon>
        <taxon>Eurotiomycetidae</taxon>
        <taxon>Eurotiales</taxon>
        <taxon>Aspergillaceae</taxon>
        <taxon>Aspergillus</taxon>
        <taxon>Aspergillus subgen. Nidulantes</taxon>
    </lineage>
</organism>
<keyword evidence="4" id="KW-1185">Reference proteome</keyword>
<dbReference type="EMBL" id="PVWQ01000003">
    <property type="protein sequence ID" value="RDW86099.1"/>
    <property type="molecule type" value="Genomic_DNA"/>
</dbReference>